<reference evidence="1 2" key="1">
    <citation type="submission" date="2016-10" db="EMBL/GenBank/DDBJ databases">
        <authorList>
            <person name="de Groot N.N."/>
        </authorList>
    </citation>
    <scope>NUCLEOTIDE SEQUENCE [LARGE SCALE GENOMIC DNA]</scope>
    <source>
        <strain evidence="1 2">DSM 26880</strain>
    </source>
</reference>
<dbReference type="RefSeq" id="WP_143042326.1">
    <property type="nucleotide sequence ID" value="NZ_FNPF01000017.1"/>
</dbReference>
<accession>A0A1H3MKA3</accession>
<dbReference type="AlphaFoldDB" id="A0A1H3MKA3"/>
<organism evidence="1 2">
    <name type="scientific">Citreimonas salinaria</name>
    <dbReference type="NCBI Taxonomy" id="321339"/>
    <lineage>
        <taxon>Bacteria</taxon>
        <taxon>Pseudomonadati</taxon>
        <taxon>Pseudomonadota</taxon>
        <taxon>Alphaproteobacteria</taxon>
        <taxon>Rhodobacterales</taxon>
        <taxon>Roseobacteraceae</taxon>
        <taxon>Citreimonas</taxon>
    </lineage>
</organism>
<gene>
    <name evidence="1" type="ORF">SAMN05444340_11764</name>
</gene>
<protein>
    <submittedName>
        <fullName evidence="1">Uncharacterized protein</fullName>
    </submittedName>
</protein>
<dbReference type="EMBL" id="FNPF01000017">
    <property type="protein sequence ID" value="SDY76754.1"/>
    <property type="molecule type" value="Genomic_DNA"/>
</dbReference>
<name>A0A1H3MKA3_9RHOB</name>
<sequence>MMALKASDIEKLLRDSGAGEVFIEMEEREVEMDTGHHSLADLAEGNGYRLGDVDTREGRVGRIFHPKPEGA</sequence>
<proteinExistence type="predicted"/>
<evidence type="ECO:0000313" key="1">
    <source>
        <dbReference type="EMBL" id="SDY76754.1"/>
    </source>
</evidence>
<dbReference type="Proteomes" id="UP000199286">
    <property type="component" value="Unassembled WGS sequence"/>
</dbReference>
<dbReference type="STRING" id="321339.SAMN05444340_11764"/>
<dbReference type="OrthoDB" id="9955766at2"/>
<evidence type="ECO:0000313" key="2">
    <source>
        <dbReference type="Proteomes" id="UP000199286"/>
    </source>
</evidence>
<keyword evidence="2" id="KW-1185">Reference proteome</keyword>